<dbReference type="Gene3D" id="3.10.10.10">
    <property type="entry name" value="HIV Type 1 Reverse Transcriptase, subunit A, domain 1"/>
    <property type="match status" value="1"/>
</dbReference>
<name>W2NJP0_PHYNI</name>
<dbReference type="VEuPathDB" id="FungiDB:PPTG_23349"/>
<dbReference type="VEuPathDB" id="FungiDB:PPTG_01047"/>
<dbReference type="InterPro" id="IPR002156">
    <property type="entry name" value="RNaseH_domain"/>
</dbReference>
<dbReference type="InterPro" id="IPR012337">
    <property type="entry name" value="RNaseH-like_sf"/>
</dbReference>
<dbReference type="GO" id="GO:0006508">
    <property type="term" value="P:proteolysis"/>
    <property type="evidence" value="ECO:0007669"/>
    <property type="project" value="UniProtKB-KW"/>
</dbReference>
<protein>
    <recommendedName>
        <fullName evidence="2">Reverse transcriptase domain-containing protein</fullName>
    </recommendedName>
</protein>
<feature type="region of interest" description="Disordered" evidence="1">
    <location>
        <begin position="195"/>
        <end position="215"/>
    </location>
</feature>
<dbReference type="VEuPathDB" id="FungiDB:PPTG_07473"/>
<evidence type="ECO:0000256" key="1">
    <source>
        <dbReference type="SAM" id="MobiDB-lite"/>
    </source>
</evidence>
<dbReference type="Proteomes" id="UP000054532">
    <property type="component" value="Unassembled WGS sequence"/>
</dbReference>
<dbReference type="InterPro" id="IPR036397">
    <property type="entry name" value="RNaseH_sf"/>
</dbReference>
<dbReference type="GO" id="GO:0004190">
    <property type="term" value="F:aspartic-type endopeptidase activity"/>
    <property type="evidence" value="ECO:0007669"/>
    <property type="project" value="UniProtKB-KW"/>
</dbReference>
<dbReference type="GO" id="GO:0003676">
    <property type="term" value="F:nucleic acid binding"/>
    <property type="evidence" value="ECO:0007669"/>
    <property type="project" value="InterPro"/>
</dbReference>
<proteinExistence type="predicted"/>
<dbReference type="PANTHER" id="PTHR33064:SF37">
    <property type="entry name" value="RIBONUCLEASE H"/>
    <property type="match status" value="1"/>
</dbReference>
<dbReference type="InterPro" id="IPR043502">
    <property type="entry name" value="DNA/RNA_pol_sf"/>
</dbReference>
<reference evidence="3" key="1">
    <citation type="submission" date="2013-11" db="EMBL/GenBank/DDBJ databases">
        <title>The Genome Sequence of Phytophthora parasitica IAC_01/95.</title>
        <authorList>
            <consortium name="The Broad Institute Genomics Platform"/>
            <person name="Russ C."/>
            <person name="Tyler B."/>
            <person name="Panabieres F."/>
            <person name="Shan W."/>
            <person name="Tripathy S."/>
            <person name="Grunwald N."/>
            <person name="Machado M."/>
            <person name="Johnson C.S."/>
            <person name="Arredondo F."/>
            <person name="Hong C."/>
            <person name="Coffey M."/>
            <person name="Young S.K."/>
            <person name="Zeng Q."/>
            <person name="Gargeya S."/>
            <person name="Fitzgerald M."/>
            <person name="Abouelleil A."/>
            <person name="Alvarado L."/>
            <person name="Chapman S.B."/>
            <person name="Gainer-Dewar J."/>
            <person name="Goldberg J."/>
            <person name="Griggs A."/>
            <person name="Gujja S."/>
            <person name="Hansen M."/>
            <person name="Howarth C."/>
            <person name="Imamovic A."/>
            <person name="Ireland A."/>
            <person name="Larimer J."/>
            <person name="McCowan C."/>
            <person name="Murphy C."/>
            <person name="Pearson M."/>
            <person name="Poon T.W."/>
            <person name="Priest M."/>
            <person name="Roberts A."/>
            <person name="Saif S."/>
            <person name="Shea T."/>
            <person name="Sykes S."/>
            <person name="Wortman J."/>
            <person name="Nusbaum C."/>
            <person name="Birren B."/>
        </authorList>
    </citation>
    <scope>NUCLEOTIDE SEQUENCE [LARGE SCALE GENOMIC DNA]</scope>
    <source>
        <strain evidence="3">IAC_01/95</strain>
    </source>
</reference>
<organism evidence="3">
    <name type="scientific">Phytophthora nicotianae</name>
    <name type="common">Potato buckeye rot agent</name>
    <name type="synonym">Phytophthora parasitica</name>
    <dbReference type="NCBI Taxonomy" id="4792"/>
    <lineage>
        <taxon>Eukaryota</taxon>
        <taxon>Sar</taxon>
        <taxon>Stramenopiles</taxon>
        <taxon>Oomycota</taxon>
        <taxon>Peronosporomycetes</taxon>
        <taxon>Peronosporales</taxon>
        <taxon>Peronosporaceae</taxon>
        <taxon>Phytophthora</taxon>
    </lineage>
</organism>
<dbReference type="Gene3D" id="3.30.70.270">
    <property type="match status" value="2"/>
</dbReference>
<dbReference type="CDD" id="cd09279">
    <property type="entry name" value="RNase_HI_like"/>
    <property type="match status" value="1"/>
</dbReference>
<dbReference type="GO" id="GO:0004523">
    <property type="term" value="F:RNA-DNA hybrid ribonuclease activity"/>
    <property type="evidence" value="ECO:0007669"/>
    <property type="project" value="InterPro"/>
</dbReference>
<dbReference type="SUPFAM" id="SSF53098">
    <property type="entry name" value="Ribonuclease H-like"/>
    <property type="match status" value="1"/>
</dbReference>
<evidence type="ECO:0000259" key="2">
    <source>
        <dbReference type="PROSITE" id="PS50878"/>
    </source>
</evidence>
<dbReference type="AlphaFoldDB" id="W2NJP0"/>
<dbReference type="InterPro" id="IPR051320">
    <property type="entry name" value="Viral_Replic_Matur_Polypro"/>
</dbReference>
<dbReference type="Pfam" id="PF17919">
    <property type="entry name" value="RT_RNaseH_2"/>
    <property type="match status" value="1"/>
</dbReference>
<evidence type="ECO:0000313" key="3">
    <source>
        <dbReference type="EMBL" id="ETM48791.1"/>
    </source>
</evidence>
<dbReference type="InterPro" id="IPR041577">
    <property type="entry name" value="RT_RNaseH_2"/>
</dbReference>
<dbReference type="PANTHER" id="PTHR33064">
    <property type="entry name" value="POL PROTEIN"/>
    <property type="match status" value="1"/>
</dbReference>
<dbReference type="Pfam" id="PF13456">
    <property type="entry name" value="RVT_3"/>
    <property type="match status" value="1"/>
</dbReference>
<sequence length="943" mass="106032">MSGQDAILGMDFKVPAGICLDFADRTLCLPDEIRIQLSGRRPLYGEHVSAVRREELEVIEAGQKIEIPLRSKPYEKLWLTRGEHWIPMLVEGAGWRRYLQVTNVSDRTRCLPAHTQVGMWLSGDRVPRRQGFVTIGSRRYAEWQNLVLQATTDAVTKEEALIVEPAGPMVDHPQYDPPRSILKRPAGVSNQIAKVSDRRPIENAQEPPTASQPLEDDQVCISEGGERFVSKISGSRTTVRAHRRKLGLRKIIWNRQHLLPGKGNALPPAARGVICDIDTGDAKPVAERVRRVAPQFCDKLSDLIKGLLSAKIIRVSSSPWASPIVVIIKKNGVDIRLFIDYGVGNSLTRLMVYPMPLVNDLLEDLEKILWYCSLDMASGFWVVEMTERARMVSAFITPFGLFEWLRMPFGLKNALPIYQRLLVNALYGYLRIPEGSDQSGAVDVFQAGERDLDSGSPVLGRRSYIDDILVTAESWETLCDKVNRLLKACDRWNLSISVQTASKNLEALMTLPFPGTLRAMLSFLGILNYYSRFIDDLATYASILYELGEIDFHEMSENPSQRTGDEVRADEERLMAQTEERDKWDRAQTAFEMLKNKIATAPVLRHFDPDRAPVGVVYASDWAISAALVQEHDGTYMPVIFTSRTLKPNELNYGMVEKEIMALLRILDVCYSTLVTRPIKVLTRHSTLAWLMRSTGIQGRLGNWAALLSPWTLEIVKCTRGEDEILGEKLLVVSFDGSARVKRGSEACSAIVWKLPEWIVVAAESKYLPDLTVNEAEYQGLLLGFDLLSSLDRGRLIICGDSNLVVRQMRGEIECKAPGLTPLRRRALDRLRTWPAHEFLHVKRDWNQSTDRLANTALHQQEGAVVTSEADCDDLVVLNRLQELLLPKDEGTDRILRAQNKEKWIVNLKAYLSGDMEDLDAGEARACRKLADDYDVDDAGGAG</sequence>
<dbReference type="GO" id="GO:0003964">
    <property type="term" value="F:RNA-directed DNA polymerase activity"/>
    <property type="evidence" value="ECO:0007669"/>
    <property type="project" value="UniProtKB-KW"/>
</dbReference>
<dbReference type="Pfam" id="PF00078">
    <property type="entry name" value="RVT_1"/>
    <property type="match status" value="1"/>
</dbReference>
<feature type="domain" description="Reverse transcriptase" evidence="2">
    <location>
        <begin position="309"/>
        <end position="528"/>
    </location>
</feature>
<gene>
    <name evidence="3" type="ORF">L914_06727</name>
</gene>
<dbReference type="PROSITE" id="PS50878">
    <property type="entry name" value="RT_POL"/>
    <property type="match status" value="1"/>
</dbReference>
<dbReference type="InterPro" id="IPR043128">
    <property type="entry name" value="Rev_trsase/Diguanyl_cyclase"/>
</dbReference>
<dbReference type="SUPFAM" id="SSF56672">
    <property type="entry name" value="DNA/RNA polymerases"/>
    <property type="match status" value="1"/>
</dbReference>
<dbReference type="EMBL" id="KI692267">
    <property type="protein sequence ID" value="ETM48791.1"/>
    <property type="molecule type" value="Genomic_DNA"/>
</dbReference>
<dbReference type="CDD" id="cd01647">
    <property type="entry name" value="RT_LTR"/>
    <property type="match status" value="1"/>
</dbReference>
<dbReference type="VEuPathDB" id="FungiDB:PPTG_03084"/>
<dbReference type="InterPro" id="IPR000477">
    <property type="entry name" value="RT_dom"/>
</dbReference>
<dbReference type="VEuPathDB" id="FungiDB:PPTG_22582"/>
<dbReference type="Gene3D" id="3.30.420.10">
    <property type="entry name" value="Ribonuclease H-like superfamily/Ribonuclease H"/>
    <property type="match status" value="1"/>
</dbReference>
<accession>W2NJP0</accession>